<dbReference type="FunFam" id="1.20.120.1770:FF:000001">
    <property type="entry name" value="Cytochrome b reductase 1"/>
    <property type="match status" value="1"/>
</dbReference>
<dbReference type="Pfam" id="PF03188">
    <property type="entry name" value="Cytochrom_B561"/>
    <property type="match status" value="1"/>
</dbReference>
<keyword evidence="10 13" id="KW-0472">Membrane</keyword>
<sequence>MDKGNNRSRASYRTAGVPVSSLLTFFTHLLFIAIATLLLVWLLHFRDGLSFTSTNKVKLFNLHPFFMIIGFVLISGEAIMAFTTIPATRRRRKYFHMFLHFIGLGSSIVGLFAIFKFRHDTGNSDLLTLHSWIGISTVSLYALLYFISFLVFFFPGAQNWRRARLAPWHVLYGITIFFMGIVSTETGLVDIFMDLGLQKGQEALIVNFTGLLVLLFGISIGLVVLFPVSYY</sequence>
<comment type="caution">
    <text evidence="15">The sequence shown here is derived from an EMBL/GenBank/DDBJ whole genome shotgun (WGS) entry which is preliminary data.</text>
</comment>
<dbReference type="PANTHER" id="PTHR10106">
    <property type="entry name" value="CYTOCHROME B561-RELATED"/>
    <property type="match status" value="1"/>
</dbReference>
<feature type="transmembrane region" description="Helical" evidence="13">
    <location>
        <begin position="129"/>
        <end position="153"/>
    </location>
</feature>
<evidence type="ECO:0000256" key="6">
    <source>
        <dbReference type="ARBA" id="ARBA00022723"/>
    </source>
</evidence>
<dbReference type="InterPro" id="IPR006593">
    <property type="entry name" value="Cyt_b561/ferric_Rdtase_TM"/>
</dbReference>
<dbReference type="EMBL" id="JAJAGQ010000003">
    <property type="protein sequence ID" value="KAJ8567845.1"/>
    <property type="molecule type" value="Genomic_DNA"/>
</dbReference>
<dbReference type="GO" id="GO:0140571">
    <property type="term" value="F:transmembrane ascorbate ferrireductase activity"/>
    <property type="evidence" value="ECO:0007669"/>
    <property type="project" value="UniProtKB-EC"/>
</dbReference>
<keyword evidence="7" id="KW-0249">Electron transport</keyword>
<dbReference type="PANTHER" id="PTHR10106:SF43">
    <property type="entry name" value="CYTOCHROME B561 FAMILY PROTEIN, EXPRESSED"/>
    <property type="match status" value="1"/>
</dbReference>
<protein>
    <recommendedName>
        <fullName evidence="11">ascorbate ferrireductase (transmembrane)</fullName>
        <ecNumber evidence="11">7.2.1.3</ecNumber>
    </recommendedName>
</protein>
<dbReference type="SMART" id="SM00665">
    <property type="entry name" value="B561"/>
    <property type="match status" value="1"/>
</dbReference>
<organism evidence="15 16">
    <name type="scientific">Anisodus acutangulus</name>
    <dbReference type="NCBI Taxonomy" id="402998"/>
    <lineage>
        <taxon>Eukaryota</taxon>
        <taxon>Viridiplantae</taxon>
        <taxon>Streptophyta</taxon>
        <taxon>Embryophyta</taxon>
        <taxon>Tracheophyta</taxon>
        <taxon>Spermatophyta</taxon>
        <taxon>Magnoliopsida</taxon>
        <taxon>eudicotyledons</taxon>
        <taxon>Gunneridae</taxon>
        <taxon>Pentapetalae</taxon>
        <taxon>asterids</taxon>
        <taxon>lamiids</taxon>
        <taxon>Solanales</taxon>
        <taxon>Solanaceae</taxon>
        <taxon>Solanoideae</taxon>
        <taxon>Hyoscyameae</taxon>
        <taxon>Anisodus</taxon>
    </lineage>
</organism>
<evidence type="ECO:0000256" key="5">
    <source>
        <dbReference type="ARBA" id="ARBA00022692"/>
    </source>
</evidence>
<dbReference type="PROSITE" id="PS50939">
    <property type="entry name" value="CYTOCHROME_B561"/>
    <property type="match status" value="1"/>
</dbReference>
<dbReference type="Proteomes" id="UP001152561">
    <property type="component" value="Unassembled WGS sequence"/>
</dbReference>
<accession>A0A9Q1MSP2</accession>
<evidence type="ECO:0000256" key="13">
    <source>
        <dbReference type="SAM" id="Phobius"/>
    </source>
</evidence>
<dbReference type="AlphaFoldDB" id="A0A9Q1MSP2"/>
<feature type="transmembrane region" description="Helical" evidence="13">
    <location>
        <begin position="21"/>
        <end position="45"/>
    </location>
</feature>
<evidence type="ECO:0000313" key="16">
    <source>
        <dbReference type="Proteomes" id="UP001152561"/>
    </source>
</evidence>
<feature type="domain" description="Cytochrome b561" evidence="14">
    <location>
        <begin position="26"/>
        <end position="225"/>
    </location>
</feature>
<feature type="transmembrane region" description="Helical" evidence="13">
    <location>
        <begin position="165"/>
        <end position="184"/>
    </location>
</feature>
<evidence type="ECO:0000256" key="7">
    <source>
        <dbReference type="ARBA" id="ARBA00022982"/>
    </source>
</evidence>
<dbReference type="EC" id="7.2.1.3" evidence="11"/>
<evidence type="ECO:0000256" key="9">
    <source>
        <dbReference type="ARBA" id="ARBA00023004"/>
    </source>
</evidence>
<keyword evidence="16" id="KW-1185">Reference proteome</keyword>
<feature type="transmembrane region" description="Helical" evidence="13">
    <location>
        <begin position="204"/>
        <end position="228"/>
    </location>
</feature>
<dbReference type="GO" id="GO:0016020">
    <property type="term" value="C:membrane"/>
    <property type="evidence" value="ECO:0007669"/>
    <property type="project" value="UniProtKB-SubCell"/>
</dbReference>
<evidence type="ECO:0000256" key="8">
    <source>
        <dbReference type="ARBA" id="ARBA00022989"/>
    </source>
</evidence>
<dbReference type="InterPro" id="IPR043205">
    <property type="entry name" value="CYB561/CYBRD1-like"/>
</dbReference>
<gene>
    <name evidence="15" type="ORF">K7X08_020567</name>
</gene>
<dbReference type="OrthoDB" id="907479at2759"/>
<dbReference type="GO" id="GO:0046872">
    <property type="term" value="F:metal ion binding"/>
    <property type="evidence" value="ECO:0007669"/>
    <property type="project" value="UniProtKB-KW"/>
</dbReference>
<reference evidence="16" key="1">
    <citation type="journal article" date="2023" name="Proc. Natl. Acad. Sci. U.S.A.">
        <title>Genomic and structural basis for evolution of tropane alkaloid biosynthesis.</title>
        <authorList>
            <person name="Wanga Y.-J."/>
            <person name="Taina T."/>
            <person name="Yua J.-Y."/>
            <person name="Lia J."/>
            <person name="Xua B."/>
            <person name="Chenc J."/>
            <person name="D'Auriad J.C."/>
            <person name="Huanga J.-P."/>
            <person name="Huanga S.-X."/>
        </authorList>
    </citation>
    <scope>NUCLEOTIDE SEQUENCE [LARGE SCALE GENOMIC DNA]</scope>
    <source>
        <strain evidence="16">cv. KIB-2019</strain>
    </source>
</reference>
<feature type="transmembrane region" description="Helical" evidence="13">
    <location>
        <begin position="65"/>
        <end position="85"/>
    </location>
</feature>
<evidence type="ECO:0000256" key="3">
    <source>
        <dbReference type="ARBA" id="ARBA00022448"/>
    </source>
</evidence>
<proteinExistence type="predicted"/>
<evidence type="ECO:0000256" key="11">
    <source>
        <dbReference type="ARBA" id="ARBA00024225"/>
    </source>
</evidence>
<evidence type="ECO:0000313" key="15">
    <source>
        <dbReference type="EMBL" id="KAJ8567845.1"/>
    </source>
</evidence>
<keyword evidence="9" id="KW-0408">Iron</keyword>
<feature type="transmembrane region" description="Helical" evidence="13">
    <location>
        <begin position="97"/>
        <end position="117"/>
    </location>
</feature>
<evidence type="ECO:0000256" key="2">
    <source>
        <dbReference type="ARBA" id="ARBA00004141"/>
    </source>
</evidence>
<dbReference type="Gene3D" id="1.20.120.1770">
    <property type="match status" value="1"/>
</dbReference>
<evidence type="ECO:0000256" key="10">
    <source>
        <dbReference type="ARBA" id="ARBA00023136"/>
    </source>
</evidence>
<keyword evidence="6" id="KW-0479">Metal-binding</keyword>
<keyword evidence="5 13" id="KW-0812">Transmembrane</keyword>
<keyword evidence="3" id="KW-0813">Transport</keyword>
<keyword evidence="4" id="KW-0349">Heme</keyword>
<name>A0A9Q1MSP2_9SOLA</name>
<comment type="catalytic activity">
    <reaction evidence="12">
        <text>Fe(3+)(out) + L-ascorbate(in) = monodehydro-L-ascorbate radical(in) + Fe(2+)(out) + H(+)</text>
        <dbReference type="Rhea" id="RHEA:30403"/>
        <dbReference type="ChEBI" id="CHEBI:15378"/>
        <dbReference type="ChEBI" id="CHEBI:29033"/>
        <dbReference type="ChEBI" id="CHEBI:29034"/>
        <dbReference type="ChEBI" id="CHEBI:38290"/>
        <dbReference type="ChEBI" id="CHEBI:59513"/>
        <dbReference type="EC" id="7.2.1.3"/>
    </reaction>
</comment>
<comment type="subcellular location">
    <subcellularLocation>
        <location evidence="2">Membrane</location>
        <topology evidence="2">Multi-pass membrane protein</topology>
    </subcellularLocation>
</comment>
<evidence type="ECO:0000259" key="14">
    <source>
        <dbReference type="PROSITE" id="PS50939"/>
    </source>
</evidence>
<evidence type="ECO:0000256" key="1">
    <source>
        <dbReference type="ARBA" id="ARBA00001970"/>
    </source>
</evidence>
<comment type="cofactor">
    <cofactor evidence="1">
        <name>heme b</name>
        <dbReference type="ChEBI" id="CHEBI:60344"/>
    </cofactor>
</comment>
<keyword evidence="8 13" id="KW-1133">Transmembrane helix</keyword>
<evidence type="ECO:0000256" key="12">
    <source>
        <dbReference type="ARBA" id="ARBA00051575"/>
    </source>
</evidence>
<evidence type="ECO:0000256" key="4">
    <source>
        <dbReference type="ARBA" id="ARBA00022617"/>
    </source>
</evidence>